<evidence type="ECO:0000313" key="3">
    <source>
        <dbReference type="EMBL" id="PNT68673.1"/>
    </source>
</evidence>
<protein>
    <submittedName>
        <fullName evidence="3 4">Uncharacterized protein</fullName>
    </submittedName>
</protein>
<sequence>MIQPKTATPPVLTRSTPLFSAAMNRQQQSERLELQLILLPSTTPNDAAVFSPASPRPPPSPSDDHPPEELLDLSLSMSNGPPPPPSSVDQKKPPAAAAAAAAWGAMQALKRQTTEQSRLASAERAYAERVMEMARREVELAEREFARARAIWERARVEVEKMERIKEMAFAGRRIGLGSVAVEITCHACMQRFHP</sequence>
<evidence type="ECO:0000313" key="5">
    <source>
        <dbReference type="Proteomes" id="UP000008810"/>
    </source>
</evidence>
<dbReference type="PANTHER" id="PTHR34946">
    <property type="entry name" value="OS03G0310200 PROTEIN"/>
    <property type="match status" value="1"/>
</dbReference>
<dbReference type="EMBL" id="CM000882">
    <property type="protein sequence ID" value="PNT68673.1"/>
    <property type="molecule type" value="Genomic_DNA"/>
</dbReference>
<evidence type="ECO:0000256" key="1">
    <source>
        <dbReference type="SAM" id="Coils"/>
    </source>
</evidence>
<accession>A0A2K2D315</accession>
<feature type="coiled-coil region" evidence="1">
    <location>
        <begin position="124"/>
        <end position="151"/>
    </location>
</feature>
<name>A0A2K2D315_BRADI</name>
<dbReference type="GeneID" id="100827896"/>
<reference evidence="3" key="2">
    <citation type="submission" date="2017-06" db="EMBL/GenBank/DDBJ databases">
        <title>WGS assembly of Brachypodium distachyon.</title>
        <authorList>
            <consortium name="The International Brachypodium Initiative"/>
            <person name="Lucas S."/>
            <person name="Harmon-Smith M."/>
            <person name="Lail K."/>
            <person name="Tice H."/>
            <person name="Grimwood J."/>
            <person name="Bruce D."/>
            <person name="Barry K."/>
            <person name="Shu S."/>
            <person name="Lindquist E."/>
            <person name="Wang M."/>
            <person name="Pitluck S."/>
            <person name="Vogel J.P."/>
            <person name="Garvin D.F."/>
            <person name="Mockler T.C."/>
            <person name="Schmutz J."/>
            <person name="Rokhsar D."/>
            <person name="Bevan M.W."/>
        </authorList>
    </citation>
    <scope>NUCLEOTIDE SEQUENCE</scope>
    <source>
        <strain evidence="3">Bd21</strain>
    </source>
</reference>
<proteinExistence type="predicted"/>
<reference evidence="4" key="3">
    <citation type="submission" date="2018-08" db="UniProtKB">
        <authorList>
            <consortium name="EnsemblPlants"/>
        </authorList>
    </citation>
    <scope>IDENTIFICATION</scope>
    <source>
        <strain evidence="4">cv. Bd21</strain>
    </source>
</reference>
<dbReference type="AlphaFoldDB" id="A0A2K2D315"/>
<keyword evidence="5" id="KW-1185">Reference proteome</keyword>
<dbReference type="Proteomes" id="UP000008810">
    <property type="component" value="Chromosome 3"/>
</dbReference>
<dbReference type="KEGG" id="bdi:100827896"/>
<evidence type="ECO:0000313" key="4">
    <source>
        <dbReference type="EnsemblPlants" id="PNT68673"/>
    </source>
</evidence>
<dbReference type="STRING" id="15368.A0A2K2D315"/>
<dbReference type="EnsemblPlants" id="PNT68673">
    <property type="protein sequence ID" value="PNT68673"/>
    <property type="gene ID" value="BRADI_3g44020v3"/>
</dbReference>
<dbReference type="RefSeq" id="XP_003572554.1">
    <property type="nucleotide sequence ID" value="XM_003572506.3"/>
</dbReference>
<organism evidence="3">
    <name type="scientific">Brachypodium distachyon</name>
    <name type="common">Purple false brome</name>
    <name type="synonym">Trachynia distachya</name>
    <dbReference type="NCBI Taxonomy" id="15368"/>
    <lineage>
        <taxon>Eukaryota</taxon>
        <taxon>Viridiplantae</taxon>
        <taxon>Streptophyta</taxon>
        <taxon>Embryophyta</taxon>
        <taxon>Tracheophyta</taxon>
        <taxon>Spermatophyta</taxon>
        <taxon>Magnoliopsida</taxon>
        <taxon>Liliopsida</taxon>
        <taxon>Poales</taxon>
        <taxon>Poaceae</taxon>
        <taxon>BOP clade</taxon>
        <taxon>Pooideae</taxon>
        <taxon>Stipodae</taxon>
        <taxon>Brachypodieae</taxon>
        <taxon>Brachypodium</taxon>
    </lineage>
</organism>
<reference evidence="3 4" key="1">
    <citation type="journal article" date="2010" name="Nature">
        <title>Genome sequencing and analysis of the model grass Brachypodium distachyon.</title>
        <authorList>
            <consortium name="International Brachypodium Initiative"/>
        </authorList>
    </citation>
    <scope>NUCLEOTIDE SEQUENCE [LARGE SCALE GENOMIC DNA]</scope>
    <source>
        <strain evidence="3 4">Bd21</strain>
    </source>
</reference>
<keyword evidence="1" id="KW-0175">Coiled coil</keyword>
<dbReference type="GO" id="GO:0009630">
    <property type="term" value="P:gravitropism"/>
    <property type="evidence" value="ECO:0000318"/>
    <property type="project" value="GO_Central"/>
</dbReference>
<gene>
    <name evidence="4" type="primary">LOC100827896</name>
    <name evidence="3" type="ORF">BRADI_3g44020v3</name>
</gene>
<dbReference type="Gramene" id="PNT68673">
    <property type="protein sequence ID" value="PNT68673"/>
    <property type="gene ID" value="BRADI_3g44020v3"/>
</dbReference>
<dbReference type="PANTHER" id="PTHR34946:SF7">
    <property type="entry name" value="OS03G0310200 PROTEIN"/>
    <property type="match status" value="1"/>
</dbReference>
<dbReference type="OrthoDB" id="1900138at2759"/>
<evidence type="ECO:0000256" key="2">
    <source>
        <dbReference type="SAM" id="MobiDB-lite"/>
    </source>
</evidence>
<feature type="region of interest" description="Disordered" evidence="2">
    <location>
        <begin position="43"/>
        <end position="99"/>
    </location>
</feature>
<dbReference type="GO" id="GO:0005634">
    <property type="term" value="C:nucleus"/>
    <property type="evidence" value="ECO:0000318"/>
    <property type="project" value="GO_Central"/>
</dbReference>